<comment type="pathway">
    <text evidence="2">Lipid metabolism.</text>
</comment>
<evidence type="ECO:0000256" key="1">
    <source>
        <dbReference type="ARBA" id="ARBA00004371"/>
    </source>
</evidence>
<evidence type="ECO:0000313" key="14">
    <source>
        <dbReference type="EMBL" id="CAD6184806.1"/>
    </source>
</evidence>
<evidence type="ECO:0000256" key="10">
    <source>
        <dbReference type="ARBA" id="ARBA00023228"/>
    </source>
</evidence>
<dbReference type="GO" id="GO:0006629">
    <property type="term" value="P:lipid metabolic process"/>
    <property type="evidence" value="ECO:0007669"/>
    <property type="project" value="UniProtKB-KW"/>
</dbReference>
<dbReference type="Pfam" id="PF15508">
    <property type="entry name" value="NAAA-beta"/>
    <property type="match status" value="1"/>
</dbReference>
<feature type="domain" description="Acid ceramidase N-terminal" evidence="13">
    <location>
        <begin position="45"/>
        <end position="105"/>
    </location>
</feature>
<dbReference type="CDD" id="cd01903">
    <property type="entry name" value="Ntn_AC_NAAA"/>
    <property type="match status" value="1"/>
</dbReference>
<keyword evidence="8" id="KW-0865">Zymogen</keyword>
<feature type="domain" description="Choloylglycine hydrolase/NAAA C-terminal" evidence="12">
    <location>
        <begin position="143"/>
        <end position="288"/>
    </location>
</feature>
<dbReference type="GO" id="GO:0017040">
    <property type="term" value="F:N-acylsphingosine amidohydrolase activity"/>
    <property type="evidence" value="ECO:0007669"/>
    <property type="project" value="UniProtKB-EC"/>
</dbReference>
<comment type="subcellular location">
    <subcellularLocation>
        <location evidence="1">Lysosome</location>
    </subcellularLocation>
</comment>
<dbReference type="PANTHER" id="PTHR28583">
    <property type="entry name" value="ACID AMIDASE"/>
    <property type="match status" value="1"/>
</dbReference>
<evidence type="ECO:0000256" key="4">
    <source>
        <dbReference type="ARBA" id="ARBA00011891"/>
    </source>
</evidence>
<dbReference type="InterPro" id="IPR029130">
    <property type="entry name" value="Acid_ceramidase_N"/>
</dbReference>
<evidence type="ECO:0000256" key="7">
    <source>
        <dbReference type="ARBA" id="ARBA00023098"/>
    </source>
</evidence>
<gene>
    <name evidence="14" type="ORF">CAUJ_LOCUS725</name>
</gene>
<comment type="caution">
    <text evidence="14">The sequence shown here is derived from an EMBL/GenBank/DDBJ whole genome shotgun (WGS) entry which is preliminary data.</text>
</comment>
<dbReference type="FunFam" id="3.60.60.10:FF:000006">
    <property type="entry name" value="N-acylethanolamine-hydrolyzing acid amidase"/>
    <property type="match status" value="1"/>
</dbReference>
<evidence type="ECO:0000256" key="5">
    <source>
        <dbReference type="ARBA" id="ARBA00022729"/>
    </source>
</evidence>
<reference evidence="14" key="1">
    <citation type="submission" date="2020-10" db="EMBL/GenBank/DDBJ databases">
        <authorList>
            <person name="Kikuchi T."/>
        </authorList>
    </citation>
    <scope>NUCLEOTIDE SEQUENCE</scope>
    <source>
        <strain evidence="14">NKZ352</strain>
    </source>
</reference>
<evidence type="ECO:0000256" key="6">
    <source>
        <dbReference type="ARBA" id="ARBA00022801"/>
    </source>
</evidence>
<dbReference type="Proteomes" id="UP000835052">
    <property type="component" value="Unassembled WGS sequence"/>
</dbReference>
<evidence type="ECO:0000256" key="2">
    <source>
        <dbReference type="ARBA" id="ARBA00005189"/>
    </source>
</evidence>
<keyword evidence="9" id="KW-0325">Glycoprotein</keyword>
<evidence type="ECO:0000256" key="8">
    <source>
        <dbReference type="ARBA" id="ARBA00023145"/>
    </source>
</evidence>
<dbReference type="PANTHER" id="PTHR28583:SF1">
    <property type="entry name" value="ACID CERAMIDASE"/>
    <property type="match status" value="1"/>
</dbReference>
<dbReference type="EC" id="3.5.1.23" evidence="4"/>
<evidence type="ECO:0000259" key="12">
    <source>
        <dbReference type="Pfam" id="PF02275"/>
    </source>
</evidence>
<evidence type="ECO:0000259" key="13">
    <source>
        <dbReference type="Pfam" id="PF15508"/>
    </source>
</evidence>
<keyword evidence="5 11" id="KW-0732">Signal</keyword>
<dbReference type="InterPro" id="IPR029132">
    <property type="entry name" value="CBAH/NAAA_C"/>
</dbReference>
<organism evidence="14 15">
    <name type="scientific">Caenorhabditis auriculariae</name>
    <dbReference type="NCBI Taxonomy" id="2777116"/>
    <lineage>
        <taxon>Eukaryota</taxon>
        <taxon>Metazoa</taxon>
        <taxon>Ecdysozoa</taxon>
        <taxon>Nematoda</taxon>
        <taxon>Chromadorea</taxon>
        <taxon>Rhabditida</taxon>
        <taxon>Rhabditina</taxon>
        <taxon>Rhabditomorpha</taxon>
        <taxon>Rhabditoidea</taxon>
        <taxon>Rhabditidae</taxon>
        <taxon>Peloderinae</taxon>
        <taxon>Caenorhabditis</taxon>
    </lineage>
</organism>
<evidence type="ECO:0000256" key="9">
    <source>
        <dbReference type="ARBA" id="ARBA00023180"/>
    </source>
</evidence>
<comment type="similarity">
    <text evidence="3">Belongs to the acid ceramidase family.</text>
</comment>
<name>A0A8S1GNP6_9PELO</name>
<dbReference type="AlphaFoldDB" id="A0A8S1GNP6"/>
<evidence type="ECO:0000313" key="15">
    <source>
        <dbReference type="Proteomes" id="UP000835052"/>
    </source>
</evidence>
<sequence>MRFVSLLLVLAVAVSAKHVDLPKPFEDHCILDDKTNLYDPTKQFAIPWFDVDLDQPPSKRWNQIATAYKTQISELITVLIDFISPLFSDPKEVITFIDNVFGDMALKLQQPYRDEIIAIAKASEMPVGQITLYNIFYEIFTVCTSIVAQDPQGHLYHARNLDFGLFMGWNATIHDWPISARLRKMIVNVNWLKNGKLLFKSNNFAGYIGIYNGLKPNAFSLTADDRFQAIGGWYGMLKWSLGLEPEGKWMSWLSRETLETANTYEEAKQHLMNTPMLSPVYFILGGQQQYQACIIARSLNSTALLTEMDPNSPDGWFLLETNYDQDQEVLYLDDRRTPGRACMKKLGQKNVGFEGIFNVLSSRSNLNKLTTYTVLMQVETGRFETILQSCPGECWPCLIASARNELVARGMAGSVEMSKVPTPLSHGCTMGKVLAACDVIASGSMKALSFAKSSLPKSTDFSEGKR</sequence>
<dbReference type="GO" id="GO:0005764">
    <property type="term" value="C:lysosome"/>
    <property type="evidence" value="ECO:0007669"/>
    <property type="project" value="UniProtKB-SubCell"/>
</dbReference>
<accession>A0A8S1GNP6</accession>
<dbReference type="Pfam" id="PF02275">
    <property type="entry name" value="CBAH"/>
    <property type="match status" value="1"/>
</dbReference>
<feature type="chain" id="PRO_5035728140" description="ceramidase" evidence="11">
    <location>
        <begin position="17"/>
        <end position="466"/>
    </location>
</feature>
<proteinExistence type="inferred from homology"/>
<dbReference type="EMBL" id="CAJGYM010000001">
    <property type="protein sequence ID" value="CAD6184806.1"/>
    <property type="molecule type" value="Genomic_DNA"/>
</dbReference>
<protein>
    <recommendedName>
        <fullName evidence="4">ceramidase</fullName>
        <ecNumber evidence="4">3.5.1.23</ecNumber>
    </recommendedName>
</protein>
<evidence type="ECO:0000256" key="3">
    <source>
        <dbReference type="ARBA" id="ARBA00005730"/>
    </source>
</evidence>
<keyword evidence="7" id="KW-0443">Lipid metabolism</keyword>
<evidence type="ECO:0000256" key="11">
    <source>
        <dbReference type="SAM" id="SignalP"/>
    </source>
</evidence>
<keyword evidence="15" id="KW-1185">Reference proteome</keyword>
<keyword evidence="6" id="KW-0378">Hydrolase</keyword>
<dbReference type="OrthoDB" id="5273684at2759"/>
<keyword evidence="10" id="KW-0458">Lysosome</keyword>
<feature type="signal peptide" evidence="11">
    <location>
        <begin position="1"/>
        <end position="16"/>
    </location>
</feature>